<evidence type="ECO:0000313" key="4">
    <source>
        <dbReference type="EMBL" id="MCC0175532.1"/>
    </source>
</evidence>
<keyword evidence="2" id="KW-0012">Acyltransferase</keyword>
<evidence type="ECO:0000256" key="1">
    <source>
        <dbReference type="ARBA" id="ARBA00022679"/>
    </source>
</evidence>
<dbReference type="Proteomes" id="UP000729733">
    <property type="component" value="Unassembled WGS sequence"/>
</dbReference>
<dbReference type="Gene3D" id="3.40.630.30">
    <property type="match status" value="1"/>
</dbReference>
<organism evidence="4 5">
    <name type="scientific">Waterburya agarophytonicola KI4</name>
    <dbReference type="NCBI Taxonomy" id="2874699"/>
    <lineage>
        <taxon>Bacteria</taxon>
        <taxon>Bacillati</taxon>
        <taxon>Cyanobacteriota</taxon>
        <taxon>Cyanophyceae</taxon>
        <taxon>Pleurocapsales</taxon>
        <taxon>Hyellaceae</taxon>
        <taxon>Waterburya</taxon>
        <taxon>Waterburya agarophytonicola</taxon>
    </lineage>
</organism>
<dbReference type="PROSITE" id="PS51186">
    <property type="entry name" value="GNAT"/>
    <property type="match status" value="1"/>
</dbReference>
<proteinExistence type="predicted"/>
<name>A0A964BNR1_9CYAN</name>
<accession>A0A964BNR1</accession>
<dbReference type="PANTHER" id="PTHR43072:SF23">
    <property type="entry name" value="UPF0039 PROTEIN C11D3.02C"/>
    <property type="match status" value="1"/>
</dbReference>
<gene>
    <name evidence="4" type="ORF">I4641_00865</name>
</gene>
<dbReference type="SUPFAM" id="SSF55729">
    <property type="entry name" value="Acyl-CoA N-acyltransferases (Nat)"/>
    <property type="match status" value="1"/>
</dbReference>
<keyword evidence="1" id="KW-0808">Transferase</keyword>
<evidence type="ECO:0000256" key="2">
    <source>
        <dbReference type="ARBA" id="ARBA00023315"/>
    </source>
</evidence>
<dbReference type="Pfam" id="PF00583">
    <property type="entry name" value="Acetyltransf_1"/>
    <property type="match status" value="1"/>
</dbReference>
<evidence type="ECO:0000313" key="5">
    <source>
        <dbReference type="Proteomes" id="UP000729733"/>
    </source>
</evidence>
<dbReference type="CDD" id="cd04301">
    <property type="entry name" value="NAT_SF"/>
    <property type="match status" value="1"/>
</dbReference>
<keyword evidence="5" id="KW-1185">Reference proteome</keyword>
<feature type="domain" description="N-acetyltransferase" evidence="3">
    <location>
        <begin position="1"/>
        <end position="154"/>
    </location>
</feature>
<evidence type="ECO:0000259" key="3">
    <source>
        <dbReference type="PROSITE" id="PS51186"/>
    </source>
</evidence>
<protein>
    <submittedName>
        <fullName evidence="4">N-acetyltransferase</fullName>
    </submittedName>
</protein>
<reference evidence="4" key="1">
    <citation type="journal article" date="2021" name="Antonie Van Leeuwenhoek">
        <title>Draft genome and description of Waterburya agarophytonicola gen. nov. sp. nov. (Pleurocapsales, Cyanobacteria): a seaweed symbiont.</title>
        <authorList>
            <person name="Bonthond G."/>
            <person name="Shalygin S."/>
            <person name="Bayer T."/>
            <person name="Weinberger F."/>
        </authorList>
    </citation>
    <scope>NUCLEOTIDE SEQUENCE</scope>
    <source>
        <strain evidence="4">KI4</strain>
    </source>
</reference>
<dbReference type="EMBL" id="JADWDC010000002">
    <property type="protein sequence ID" value="MCC0175532.1"/>
    <property type="molecule type" value="Genomic_DNA"/>
</dbReference>
<dbReference type="InterPro" id="IPR000182">
    <property type="entry name" value="GNAT_dom"/>
</dbReference>
<comment type="caution">
    <text evidence="4">The sequence shown here is derived from an EMBL/GenBank/DDBJ whole genome shotgun (WGS) entry which is preliminary data.</text>
</comment>
<dbReference type="InterPro" id="IPR016181">
    <property type="entry name" value="Acyl_CoA_acyltransferase"/>
</dbReference>
<dbReference type="PANTHER" id="PTHR43072">
    <property type="entry name" value="N-ACETYLTRANSFERASE"/>
    <property type="match status" value="1"/>
</dbReference>
<dbReference type="RefSeq" id="WP_229638535.1">
    <property type="nucleotide sequence ID" value="NZ_JADWDC010000002.1"/>
</dbReference>
<dbReference type="GO" id="GO:0016747">
    <property type="term" value="F:acyltransferase activity, transferring groups other than amino-acyl groups"/>
    <property type="evidence" value="ECO:0007669"/>
    <property type="project" value="InterPro"/>
</dbReference>
<dbReference type="AlphaFoldDB" id="A0A964BNR1"/>
<sequence length="170" mass="19126">MYVRDAKEADLTAIVDIYNQSIPSARATADTEPVTVDSRLNWYRNRSKNRPLWVAINKTEIVGWLSFQNFYGRPAYLHTAEISIYVATAYHHQGIGRELLAKAISFCPEVELTTLLGFVFAHNQPSINLFTRYGFSQWGYLPDVAVLDRGDKLEGNTALSSLLILGLSIN</sequence>